<keyword evidence="4" id="KW-0411">Iron-sulfur</keyword>
<keyword evidence="3" id="KW-0408">Iron</keyword>
<dbReference type="GO" id="GO:0051536">
    <property type="term" value="F:iron-sulfur cluster binding"/>
    <property type="evidence" value="ECO:0007669"/>
    <property type="project" value="UniProtKB-KW"/>
</dbReference>
<name>A0A7R8WPD1_9CRUS</name>
<dbReference type="AlphaFoldDB" id="A0A7R8WPD1"/>
<keyword evidence="1" id="KW-0479">Metal-binding</keyword>
<evidence type="ECO:0000256" key="2">
    <source>
        <dbReference type="ARBA" id="ARBA00023002"/>
    </source>
</evidence>
<evidence type="ECO:0000256" key="4">
    <source>
        <dbReference type="ARBA" id="ARBA00023014"/>
    </source>
</evidence>
<accession>A0A7R8WPD1</accession>
<dbReference type="GO" id="GO:0016491">
    <property type="term" value="F:oxidoreductase activity"/>
    <property type="evidence" value="ECO:0007669"/>
    <property type="project" value="UniProtKB-KW"/>
</dbReference>
<evidence type="ECO:0000256" key="1">
    <source>
        <dbReference type="ARBA" id="ARBA00022723"/>
    </source>
</evidence>
<gene>
    <name evidence="5" type="ORF">CTOB1V02_LOCUS10373</name>
</gene>
<dbReference type="InterPro" id="IPR003813">
    <property type="entry name" value="MvhD/FlpD"/>
</dbReference>
<organism evidence="5">
    <name type="scientific">Cyprideis torosa</name>
    <dbReference type="NCBI Taxonomy" id="163714"/>
    <lineage>
        <taxon>Eukaryota</taxon>
        <taxon>Metazoa</taxon>
        <taxon>Ecdysozoa</taxon>
        <taxon>Arthropoda</taxon>
        <taxon>Crustacea</taxon>
        <taxon>Oligostraca</taxon>
        <taxon>Ostracoda</taxon>
        <taxon>Podocopa</taxon>
        <taxon>Podocopida</taxon>
        <taxon>Cytherocopina</taxon>
        <taxon>Cytheroidea</taxon>
        <taxon>Cytherideidae</taxon>
        <taxon>Cyprideis</taxon>
    </lineage>
</organism>
<evidence type="ECO:0000313" key="5">
    <source>
        <dbReference type="EMBL" id="CAD7232538.1"/>
    </source>
</evidence>
<evidence type="ECO:0000256" key="3">
    <source>
        <dbReference type="ARBA" id="ARBA00023004"/>
    </source>
</evidence>
<sequence>MVVEMRIVAFCCNWCSYAAADLAGVERMEYPHNVRIIRVMCSGMVHPELVVEALSQGAGGVLILGCHLGECHYGDGNKKALARSEMIADLLEDFGFEQERFSFSWLSSAEPARFVQVVEEMTRQVLELEGGMEERGSRPSRQR</sequence>
<dbReference type="EMBL" id="OB664771">
    <property type="protein sequence ID" value="CAD7232538.1"/>
    <property type="molecule type" value="Genomic_DNA"/>
</dbReference>
<keyword evidence="2" id="KW-0560">Oxidoreductase</keyword>
<protein>
    <submittedName>
        <fullName evidence="5">Uncharacterized protein</fullName>
    </submittedName>
</protein>
<dbReference type="Pfam" id="PF02662">
    <property type="entry name" value="FlpD"/>
    <property type="match status" value="1"/>
</dbReference>
<proteinExistence type="predicted"/>
<dbReference type="GO" id="GO:0046872">
    <property type="term" value="F:metal ion binding"/>
    <property type="evidence" value="ECO:0007669"/>
    <property type="project" value="UniProtKB-KW"/>
</dbReference>
<reference evidence="5" key="1">
    <citation type="submission" date="2020-11" db="EMBL/GenBank/DDBJ databases">
        <authorList>
            <person name="Tran Van P."/>
        </authorList>
    </citation>
    <scope>NUCLEOTIDE SEQUENCE</scope>
</reference>